<dbReference type="Proteomes" id="UP000577707">
    <property type="component" value="Unassembled WGS sequence"/>
</dbReference>
<comment type="caution">
    <text evidence="1">The sequence shown here is derived from an EMBL/GenBank/DDBJ whole genome shotgun (WGS) entry which is preliminary data.</text>
</comment>
<accession>A0A7W5A953</accession>
<keyword evidence="2" id="KW-1185">Reference proteome</keyword>
<evidence type="ECO:0000313" key="1">
    <source>
        <dbReference type="EMBL" id="MBB3091997.1"/>
    </source>
</evidence>
<evidence type="ECO:0000313" key="2">
    <source>
        <dbReference type="Proteomes" id="UP000577707"/>
    </source>
</evidence>
<proteinExistence type="predicted"/>
<name>A0A7W5A953_9ACTN</name>
<reference evidence="1 2" key="1">
    <citation type="submission" date="2020-08" db="EMBL/GenBank/DDBJ databases">
        <title>Genomic Encyclopedia of Type Strains, Phase III (KMG-III): the genomes of soil and plant-associated and newly described type strains.</title>
        <authorList>
            <person name="Whitman W."/>
        </authorList>
    </citation>
    <scope>NUCLEOTIDE SEQUENCE [LARGE SCALE GENOMIC DNA]</scope>
    <source>
        <strain evidence="1 2">CECT 3302</strain>
    </source>
</reference>
<gene>
    <name evidence="1" type="ORF">FHS12_004974</name>
</gene>
<protein>
    <submittedName>
        <fullName evidence="1">Uncharacterized protein</fullName>
    </submittedName>
</protein>
<sequence length="444" mass="46626">MKHYRPALSQTAAVRPSTLSAVLTWKRLAAGAVSFAVLVCTAAVTSAAVAVVPLSSATAALSGTAMTGSVLANNEPVVGADIVVVAWPNQATLEMLGDEQKVETHVIATTKSDVSGKFDIQVDPGILPKELVSDVGQVDVDVIVADKDHEAERSLSLLTTADGWTSAEVVASAAVGPIDLGFDLGTGAFQSSAVTAEDLTGDPELLSDEEGLALAPADAAGFSTTAVTDRGRIDTILRERGTASGVTPMEECYAIGTSTYQSQRAESFVIAQGVVNAKAKVTQGSGTSHSLGVAVNFGGGWKGSGSTSKTTSSSASQGDVATTRRYYNRVKYRYYTNSCGVGYGYRWRPYSIQELVAGYVLVTRITYPNSRCNTYDASYSYEKHQGRNTTYGTGVDLAQVNVSAQSGYNSDTKLSWPDFTGRAKLCWSSTAGREQSARVVAQVP</sequence>
<dbReference type="EMBL" id="JACHXG010000015">
    <property type="protein sequence ID" value="MBB3091997.1"/>
    <property type="molecule type" value="Genomic_DNA"/>
</dbReference>
<organism evidence="1 2">
    <name type="scientific">Nocardioides albus</name>
    <dbReference type="NCBI Taxonomy" id="1841"/>
    <lineage>
        <taxon>Bacteria</taxon>
        <taxon>Bacillati</taxon>
        <taxon>Actinomycetota</taxon>
        <taxon>Actinomycetes</taxon>
        <taxon>Propionibacteriales</taxon>
        <taxon>Nocardioidaceae</taxon>
        <taxon>Nocardioides</taxon>
    </lineage>
</organism>
<dbReference type="AlphaFoldDB" id="A0A7W5A953"/>
<dbReference type="RefSeq" id="WP_183551258.1">
    <property type="nucleotide sequence ID" value="NZ_BMQT01000014.1"/>
</dbReference>